<dbReference type="EMBL" id="JBBNAF010000007">
    <property type="protein sequence ID" value="KAK9127726.1"/>
    <property type="molecule type" value="Genomic_DNA"/>
</dbReference>
<comment type="caution">
    <text evidence="1">The sequence shown here is derived from an EMBL/GenBank/DDBJ whole genome shotgun (WGS) entry which is preliminary data.</text>
</comment>
<evidence type="ECO:0000313" key="2">
    <source>
        <dbReference type="Proteomes" id="UP001420932"/>
    </source>
</evidence>
<name>A0AAP0J7P0_9MAGN</name>
<protein>
    <submittedName>
        <fullName evidence="1">Uncharacterized protein</fullName>
    </submittedName>
</protein>
<sequence length="66" mass="8044">MIGGEAFVEVYFEERERWRGEIKPSDWERRVSRSRTFTYFFSCFMEGVVLEWKRQHLLRGSFGEAM</sequence>
<accession>A0AAP0J7P0</accession>
<proteinExistence type="predicted"/>
<dbReference type="AlphaFoldDB" id="A0AAP0J7P0"/>
<dbReference type="Proteomes" id="UP001420932">
    <property type="component" value="Unassembled WGS sequence"/>
</dbReference>
<keyword evidence="2" id="KW-1185">Reference proteome</keyword>
<evidence type="ECO:0000313" key="1">
    <source>
        <dbReference type="EMBL" id="KAK9127726.1"/>
    </source>
</evidence>
<organism evidence="1 2">
    <name type="scientific">Stephania yunnanensis</name>
    <dbReference type="NCBI Taxonomy" id="152371"/>
    <lineage>
        <taxon>Eukaryota</taxon>
        <taxon>Viridiplantae</taxon>
        <taxon>Streptophyta</taxon>
        <taxon>Embryophyta</taxon>
        <taxon>Tracheophyta</taxon>
        <taxon>Spermatophyta</taxon>
        <taxon>Magnoliopsida</taxon>
        <taxon>Ranunculales</taxon>
        <taxon>Menispermaceae</taxon>
        <taxon>Menispermoideae</taxon>
        <taxon>Cissampelideae</taxon>
        <taxon>Stephania</taxon>
    </lineage>
</organism>
<gene>
    <name evidence="1" type="ORF">Syun_016523</name>
</gene>
<reference evidence="1 2" key="1">
    <citation type="submission" date="2024-01" db="EMBL/GenBank/DDBJ databases">
        <title>Genome assemblies of Stephania.</title>
        <authorList>
            <person name="Yang L."/>
        </authorList>
    </citation>
    <scope>NUCLEOTIDE SEQUENCE [LARGE SCALE GENOMIC DNA]</scope>
    <source>
        <strain evidence="1">YNDBR</strain>
        <tissue evidence="1">Leaf</tissue>
    </source>
</reference>